<protein>
    <recommendedName>
        <fullName evidence="4">MATH domain-containing protein</fullName>
    </recommendedName>
</protein>
<evidence type="ECO:0008006" key="4">
    <source>
        <dbReference type="Google" id="ProtNLM"/>
    </source>
</evidence>
<name>A0ABD2M421_9BILA</name>
<dbReference type="EMBL" id="JBICBT010000153">
    <property type="protein sequence ID" value="KAL3122196.1"/>
    <property type="molecule type" value="Genomic_DNA"/>
</dbReference>
<reference evidence="2 3" key="1">
    <citation type="submission" date="2024-10" db="EMBL/GenBank/DDBJ databases">
        <authorList>
            <person name="Kim D."/>
        </authorList>
    </citation>
    <scope>NUCLEOTIDE SEQUENCE [LARGE SCALE GENOMIC DNA]</scope>
    <source>
        <strain evidence="2">BH-2024</strain>
    </source>
</reference>
<dbReference type="InterPro" id="IPR008974">
    <property type="entry name" value="TRAF-like"/>
</dbReference>
<dbReference type="Proteomes" id="UP001620626">
    <property type="component" value="Unassembled WGS sequence"/>
</dbReference>
<organism evidence="2 3">
    <name type="scientific">Heterodera trifolii</name>
    <dbReference type="NCBI Taxonomy" id="157864"/>
    <lineage>
        <taxon>Eukaryota</taxon>
        <taxon>Metazoa</taxon>
        <taxon>Ecdysozoa</taxon>
        <taxon>Nematoda</taxon>
        <taxon>Chromadorea</taxon>
        <taxon>Rhabditida</taxon>
        <taxon>Tylenchina</taxon>
        <taxon>Tylenchomorpha</taxon>
        <taxon>Tylenchoidea</taxon>
        <taxon>Heteroderidae</taxon>
        <taxon>Heteroderinae</taxon>
        <taxon>Heterodera</taxon>
    </lineage>
</organism>
<dbReference type="Gene3D" id="2.60.210.10">
    <property type="entry name" value="Apoptosis, Tumor Necrosis Factor Receptor Associated Protein 2, Chain A"/>
    <property type="match status" value="1"/>
</dbReference>
<proteinExistence type="predicted"/>
<feature type="chain" id="PRO_5044773302" description="MATH domain-containing protein" evidence="1">
    <location>
        <begin position="23"/>
        <end position="163"/>
    </location>
</feature>
<accession>A0ABD2M421</accession>
<dbReference type="AlphaFoldDB" id="A0ABD2M421"/>
<evidence type="ECO:0000313" key="3">
    <source>
        <dbReference type="Proteomes" id="UP001620626"/>
    </source>
</evidence>
<gene>
    <name evidence="2" type="ORF">niasHT_008515</name>
</gene>
<evidence type="ECO:0000256" key="1">
    <source>
        <dbReference type="SAM" id="SignalP"/>
    </source>
</evidence>
<keyword evidence="3" id="KW-1185">Reference proteome</keyword>
<keyword evidence="1" id="KW-0732">Signal</keyword>
<comment type="caution">
    <text evidence="2">The sequence shown here is derived from an EMBL/GenBank/DDBJ whole genome shotgun (WGS) entry which is preliminary data.</text>
</comment>
<sequence>MHFNLFPLIYIFIILHFKQVCPAPDSISGQFELRIEKFSQFANGPIRQIKYGQPKYIRGLHWRLNAFVNEEQNGKKSLHCFVAVINSGFVNRIDIIREWNLIEEIDKLLEHCQSSKSDVVLLSVNLKMDPPTGRSFPFNDVLLVKNDEYDLAVPIKINKKVHF</sequence>
<evidence type="ECO:0000313" key="2">
    <source>
        <dbReference type="EMBL" id="KAL3122196.1"/>
    </source>
</evidence>
<feature type="signal peptide" evidence="1">
    <location>
        <begin position="1"/>
        <end position="22"/>
    </location>
</feature>